<dbReference type="GO" id="GO:0003677">
    <property type="term" value="F:DNA binding"/>
    <property type="evidence" value="ECO:0007669"/>
    <property type="project" value="UniProtKB-KW"/>
</dbReference>
<dbReference type="PANTHER" id="PTHR46797">
    <property type="entry name" value="HTH-TYPE TRANSCRIPTIONAL REGULATOR"/>
    <property type="match status" value="1"/>
</dbReference>
<evidence type="ECO:0000313" key="5">
    <source>
        <dbReference type="Proteomes" id="UP000261166"/>
    </source>
</evidence>
<protein>
    <submittedName>
        <fullName evidence="4">XRE family transcriptional regulator</fullName>
    </submittedName>
</protein>
<feature type="domain" description="HTH cro/C1-type" evidence="3">
    <location>
        <begin position="7"/>
        <end position="61"/>
    </location>
</feature>
<dbReference type="InterPro" id="IPR050807">
    <property type="entry name" value="TransReg_Diox_bact_type"/>
</dbReference>
<reference evidence="4 5" key="1">
    <citation type="submission" date="2018-08" db="EMBL/GenBank/DDBJ databases">
        <title>A genome reference for cultivated species of the human gut microbiota.</title>
        <authorList>
            <person name="Zou Y."/>
            <person name="Xue W."/>
            <person name="Luo G."/>
        </authorList>
    </citation>
    <scope>NUCLEOTIDE SEQUENCE [LARGE SCALE GENOMIC DNA]</scope>
    <source>
        <strain evidence="4 5">AF26-4BH</strain>
    </source>
</reference>
<name>A0A3E3IQT9_9FIRM</name>
<proteinExistence type="predicted"/>
<comment type="caution">
    <text evidence="4">The sequence shown here is derived from an EMBL/GenBank/DDBJ whole genome shotgun (WGS) entry which is preliminary data.</text>
</comment>
<dbReference type="GO" id="GO:0003700">
    <property type="term" value="F:DNA-binding transcription factor activity"/>
    <property type="evidence" value="ECO:0007669"/>
    <property type="project" value="TreeGrafter"/>
</dbReference>
<feature type="region of interest" description="Disordered" evidence="2">
    <location>
        <begin position="154"/>
        <end position="182"/>
    </location>
</feature>
<dbReference type="CDD" id="cd00093">
    <property type="entry name" value="HTH_XRE"/>
    <property type="match status" value="1"/>
</dbReference>
<dbReference type="RefSeq" id="WP_025487436.1">
    <property type="nucleotide sequence ID" value="NZ_JBKVAZ010000035.1"/>
</dbReference>
<evidence type="ECO:0000313" key="4">
    <source>
        <dbReference type="EMBL" id="RGE69450.1"/>
    </source>
</evidence>
<dbReference type="Pfam" id="PF01381">
    <property type="entry name" value="HTH_3"/>
    <property type="match status" value="1"/>
</dbReference>
<sequence length="182" mass="21187">MPSGKKIKEFRLKRNLTQKELAAKCGMYESQIRKYELGTANPKLETLKKIADALEINVNQLEWTISDQLTAITEMERMNRGKGYSVLDSFGFNFETQYRRGRISEEEYQRQKKDFVQKETLLNAFNSLNVEGKEKAIEQTKILAKVPEYQKQYPQYLDSVPKKTDSNKSKEIDTSDNNNLND</sequence>
<keyword evidence="1" id="KW-0238">DNA-binding</keyword>
<evidence type="ECO:0000256" key="2">
    <source>
        <dbReference type="SAM" id="MobiDB-lite"/>
    </source>
</evidence>
<evidence type="ECO:0000256" key="1">
    <source>
        <dbReference type="ARBA" id="ARBA00023125"/>
    </source>
</evidence>
<gene>
    <name evidence="4" type="ORF">DWY69_17540</name>
</gene>
<dbReference type="Gene3D" id="1.10.260.40">
    <property type="entry name" value="lambda repressor-like DNA-binding domains"/>
    <property type="match status" value="1"/>
</dbReference>
<accession>A0A3E3IQT9</accession>
<dbReference type="PROSITE" id="PS50943">
    <property type="entry name" value="HTH_CROC1"/>
    <property type="match status" value="1"/>
</dbReference>
<organism evidence="4 5">
    <name type="scientific">Eisenbergiella massiliensis</name>
    <dbReference type="NCBI Taxonomy" id="1720294"/>
    <lineage>
        <taxon>Bacteria</taxon>
        <taxon>Bacillati</taxon>
        <taxon>Bacillota</taxon>
        <taxon>Clostridia</taxon>
        <taxon>Lachnospirales</taxon>
        <taxon>Lachnospiraceae</taxon>
        <taxon>Eisenbergiella</taxon>
    </lineage>
</organism>
<feature type="compositionally biased region" description="Basic and acidic residues" evidence="2">
    <location>
        <begin position="160"/>
        <end position="173"/>
    </location>
</feature>
<dbReference type="SUPFAM" id="SSF47413">
    <property type="entry name" value="lambda repressor-like DNA-binding domains"/>
    <property type="match status" value="1"/>
</dbReference>
<dbReference type="SMART" id="SM00530">
    <property type="entry name" value="HTH_XRE"/>
    <property type="match status" value="1"/>
</dbReference>
<dbReference type="AlphaFoldDB" id="A0A3E3IQT9"/>
<evidence type="ECO:0000259" key="3">
    <source>
        <dbReference type="PROSITE" id="PS50943"/>
    </source>
</evidence>
<dbReference type="Proteomes" id="UP000261166">
    <property type="component" value="Unassembled WGS sequence"/>
</dbReference>
<dbReference type="InterPro" id="IPR001387">
    <property type="entry name" value="Cro/C1-type_HTH"/>
</dbReference>
<dbReference type="PANTHER" id="PTHR46797:SF1">
    <property type="entry name" value="METHYLPHOSPHONATE SYNTHASE"/>
    <property type="match status" value="1"/>
</dbReference>
<dbReference type="GO" id="GO:0005829">
    <property type="term" value="C:cytosol"/>
    <property type="evidence" value="ECO:0007669"/>
    <property type="project" value="TreeGrafter"/>
</dbReference>
<dbReference type="InterPro" id="IPR010982">
    <property type="entry name" value="Lambda_DNA-bd_dom_sf"/>
</dbReference>
<dbReference type="EMBL" id="QVLU01000016">
    <property type="protein sequence ID" value="RGE69450.1"/>
    <property type="molecule type" value="Genomic_DNA"/>
</dbReference>
<dbReference type="OrthoDB" id="9785138at2"/>